<dbReference type="PRINTS" id="PR00081">
    <property type="entry name" value="GDHRDH"/>
</dbReference>
<dbReference type="PANTHER" id="PTHR24321">
    <property type="entry name" value="DEHYDROGENASES, SHORT CHAIN"/>
    <property type="match status" value="1"/>
</dbReference>
<dbReference type="PRINTS" id="PR00080">
    <property type="entry name" value="SDRFAMILY"/>
</dbReference>
<name>F5HSY1_9ASCO</name>
<dbReference type="PROSITE" id="PS00061">
    <property type="entry name" value="ADH_SHORT"/>
    <property type="match status" value="1"/>
</dbReference>
<proteinExistence type="inferred from homology"/>
<dbReference type="SUPFAM" id="SSF51735">
    <property type="entry name" value="NAD(P)-binding Rossmann-fold domains"/>
    <property type="match status" value="1"/>
</dbReference>
<dbReference type="CDD" id="cd05233">
    <property type="entry name" value="SDR_c"/>
    <property type="match status" value="1"/>
</dbReference>
<dbReference type="NCBIfam" id="NF005559">
    <property type="entry name" value="PRK07231.1"/>
    <property type="match status" value="1"/>
</dbReference>
<dbReference type="AlphaFoldDB" id="F5HSY1"/>
<reference evidence="4" key="1">
    <citation type="journal article" date="2011" name="Biosci. Biotechnol. Biochem.">
        <title>Cloning and Overexpression of an NADH-Dependent Alcohol Dehydrogenase Gene from Candida maris Involved in (R)-Selective Reduction of 5-Acetylfuro[2,3-c]pyridine.</title>
        <authorList>
            <person name="Kawano S."/>
            <person name="Yano M."/>
            <person name="Hasegawa J."/>
            <person name="Yasohara Y."/>
        </authorList>
    </citation>
    <scope>NUCLEOTIDE SEQUENCE</scope>
    <source>
        <strain evidence="4">NBRC 10003</strain>
    </source>
</reference>
<dbReference type="EMBL" id="AB634841">
    <property type="protein sequence ID" value="BAK26806.1"/>
    <property type="molecule type" value="Genomic_DNA"/>
</dbReference>
<evidence type="ECO:0000313" key="4">
    <source>
        <dbReference type="EMBL" id="BAK26806.1"/>
    </source>
</evidence>
<evidence type="ECO:0000256" key="2">
    <source>
        <dbReference type="ARBA" id="ARBA00022857"/>
    </source>
</evidence>
<protein>
    <submittedName>
        <fullName evidence="4">R-specific alcohol dehydrogenase</fullName>
    </submittedName>
</protein>
<dbReference type="GO" id="GO:0016491">
    <property type="term" value="F:oxidoreductase activity"/>
    <property type="evidence" value="ECO:0007669"/>
    <property type="project" value="UniProtKB-KW"/>
</dbReference>
<accession>F5HSY1</accession>
<dbReference type="PANTHER" id="PTHR24321:SF8">
    <property type="entry name" value="ESTRADIOL 17-BETA-DEHYDROGENASE 8-RELATED"/>
    <property type="match status" value="1"/>
</dbReference>
<dbReference type="InterPro" id="IPR036291">
    <property type="entry name" value="NAD(P)-bd_dom_sf"/>
</dbReference>
<comment type="similarity">
    <text evidence="1">Belongs to the short-chain dehydrogenases/reductases (SDR) family.</text>
</comment>
<gene>
    <name evidence="4" type="primary">afpdh</name>
</gene>
<dbReference type="Pfam" id="PF13561">
    <property type="entry name" value="adh_short_C2"/>
    <property type="match status" value="1"/>
</dbReference>
<dbReference type="InterPro" id="IPR002347">
    <property type="entry name" value="SDR_fam"/>
</dbReference>
<dbReference type="InterPro" id="IPR020904">
    <property type="entry name" value="Sc_DH/Rdtase_CS"/>
</dbReference>
<dbReference type="Gene3D" id="3.40.50.720">
    <property type="entry name" value="NAD(P)-binding Rossmann-like Domain"/>
    <property type="match status" value="1"/>
</dbReference>
<sequence>MSYNFANKVLIVTGGLSGIGLAVAKKFLQLGAKVTISDISATEKYNTVVGEFKTEGIDVKNVQYIQADASKEADNEKLISETLSAFGDLDYVCANAGIATFTQTTDISYDVWRKVTSINLDGVFMLDKLAAQYFLSKNKPGAIVNMGSIHSYVAAPGLSHYGAAKGGLKLLTQTMALEYAAKGIRVNSVNPGYIKTPLLDICPKEHMDYLITQHPIGRLGKPEEIASAVAFLCSDEATFINGISLLVDGGYTAR</sequence>
<keyword evidence="2" id="KW-0521">NADP</keyword>
<keyword evidence="3" id="KW-0560">Oxidoreductase</keyword>
<organism evidence="4">
    <name type="scientific">[Candida] maris</name>
    <dbReference type="NCBI Taxonomy" id="50260"/>
    <lineage>
        <taxon>Eukaryota</taxon>
        <taxon>Fungi</taxon>
        <taxon>Dikarya</taxon>
        <taxon>Ascomycota</taxon>
        <taxon>Saccharomycotina</taxon>
        <taxon>Pichiomycetes</taxon>
        <taxon>Pichiales</taxon>
        <taxon>Pichiaceae</taxon>
        <taxon>Ogataea</taxon>
        <taxon>Ogataea/Candida clade</taxon>
    </lineage>
</organism>
<evidence type="ECO:0000256" key="3">
    <source>
        <dbReference type="ARBA" id="ARBA00023002"/>
    </source>
</evidence>
<dbReference type="SMR" id="F5HSY1"/>
<evidence type="ECO:0000256" key="1">
    <source>
        <dbReference type="ARBA" id="ARBA00006484"/>
    </source>
</evidence>
<dbReference type="FunFam" id="3.40.50.720:FF:000084">
    <property type="entry name" value="Short-chain dehydrogenase reductase"/>
    <property type="match status" value="1"/>
</dbReference>